<keyword evidence="4" id="KW-0479">Metal-binding</keyword>
<evidence type="ECO:0000256" key="6">
    <source>
        <dbReference type="ARBA" id="ARBA00022801"/>
    </source>
</evidence>
<dbReference type="PANTHER" id="PTHR33938:SF15">
    <property type="entry name" value="FERULOYL ESTERASE B-RELATED"/>
    <property type="match status" value="1"/>
</dbReference>
<dbReference type="GO" id="GO:0030600">
    <property type="term" value="F:feruloyl esterase activity"/>
    <property type="evidence" value="ECO:0007669"/>
    <property type="project" value="UniProtKB-EC"/>
</dbReference>
<evidence type="ECO:0000256" key="8">
    <source>
        <dbReference type="ARBA" id="ARBA00023157"/>
    </source>
</evidence>
<evidence type="ECO:0000256" key="10">
    <source>
        <dbReference type="RuleBase" id="RU361238"/>
    </source>
</evidence>
<comment type="caution">
    <text evidence="11">The sequence shown here is derived from an EMBL/GenBank/DDBJ whole genome shotgun (WGS) entry which is preliminary data.</text>
</comment>
<evidence type="ECO:0000256" key="3">
    <source>
        <dbReference type="ARBA" id="ARBA00022651"/>
    </source>
</evidence>
<evidence type="ECO:0000256" key="4">
    <source>
        <dbReference type="ARBA" id="ARBA00022723"/>
    </source>
</evidence>
<comment type="catalytic activity">
    <reaction evidence="9">
        <text>feruloyl-polysaccharide + H2O = ferulate + polysaccharide.</text>
        <dbReference type="EC" id="3.1.1.73"/>
    </reaction>
</comment>
<evidence type="ECO:0000313" key="12">
    <source>
        <dbReference type="Proteomes" id="UP000054988"/>
    </source>
</evidence>
<protein>
    <recommendedName>
        <fullName evidence="10">Carboxylic ester hydrolase</fullName>
        <ecNumber evidence="10">3.1.1.-</ecNumber>
    </recommendedName>
</protein>
<dbReference type="GO" id="GO:0045493">
    <property type="term" value="P:xylan catabolic process"/>
    <property type="evidence" value="ECO:0007669"/>
    <property type="project" value="UniProtKB-KW"/>
</dbReference>
<keyword evidence="2" id="KW-0719">Serine esterase</keyword>
<keyword evidence="6 10" id="KW-0378">Hydrolase</keyword>
<keyword evidence="3" id="KW-0119">Carbohydrate metabolism</keyword>
<proteinExistence type="inferred from homology"/>
<sequence length="524" mass="56313">MLLPILGLSFNAAFDFDSACSTIGTQVASIQNASLVLTESVPAGTTLATFPVFDASCGSKSQVVSTDICRVALNFTTSETSGIYMESWLPRNWTGRFLSTGNGGLGGCVGYGDMAYTSALGFATVGANNGHNGGSGAPLENRPEVLADFVFRSIHTNVIVGKEITRLFYGSSHQKSYYFGCSTGGRQGLKSVQDFPEDFDGVIAGAPAADWNALMGWSGHFLGLTGIPGQPSFIPLDLWRGLISENVLTQCDGIDGVLDGIIEDPNLCNFDPSELLCNDGETTECLTDTQVETVRGVYSAWRDFEGNVLYPRPQPGAESLAIGFYGGTQFPITADWFHFVVYNTSLDVTEITLPEFLHAIDLDPFNISTFKGDISAFRDRNGKLITYHGQQDGLISPINSERYYERVSSTMGLSPSSLDDFYRFFRISGMSHCAGGTGASQIGGQGSVAGNTKLDPESNILTALVRWVEEGVAPDTILGSKFNNGSLSSGVAFSRRHCRFPFRNTFDGDGDTTKPESWTCVLPA</sequence>
<accession>A0A0W0FNB9</accession>
<evidence type="ECO:0000256" key="2">
    <source>
        <dbReference type="ARBA" id="ARBA00022487"/>
    </source>
</evidence>
<evidence type="ECO:0000256" key="9">
    <source>
        <dbReference type="ARBA" id="ARBA00034075"/>
    </source>
</evidence>
<dbReference type="SUPFAM" id="SSF53474">
    <property type="entry name" value="alpha/beta-Hydrolases"/>
    <property type="match status" value="1"/>
</dbReference>
<keyword evidence="5" id="KW-0732">Signal</keyword>
<name>A0A0W0FNB9_MONRR</name>
<dbReference type="GO" id="GO:0046872">
    <property type="term" value="F:metal ion binding"/>
    <property type="evidence" value="ECO:0007669"/>
    <property type="project" value="UniProtKB-KW"/>
</dbReference>
<keyword evidence="7" id="KW-0106">Calcium</keyword>
<dbReference type="EC" id="3.1.1.-" evidence="10"/>
<keyword evidence="8" id="KW-1015">Disulfide bond</keyword>
<gene>
    <name evidence="11" type="ORF">WG66_9593</name>
</gene>
<dbReference type="AlphaFoldDB" id="A0A0W0FNB9"/>
<evidence type="ECO:0000256" key="7">
    <source>
        <dbReference type="ARBA" id="ARBA00022837"/>
    </source>
</evidence>
<dbReference type="eggNOG" id="ENOG502QPXZ">
    <property type="taxonomic scope" value="Eukaryota"/>
</dbReference>
<dbReference type="Proteomes" id="UP000054988">
    <property type="component" value="Unassembled WGS sequence"/>
</dbReference>
<keyword evidence="3" id="KW-0858">Xylan degradation</keyword>
<dbReference type="InterPro" id="IPR029058">
    <property type="entry name" value="AB_hydrolase_fold"/>
</dbReference>
<dbReference type="InterPro" id="IPR011118">
    <property type="entry name" value="Tannase/feruloyl_esterase"/>
</dbReference>
<evidence type="ECO:0000313" key="11">
    <source>
        <dbReference type="EMBL" id="KTB37834.1"/>
    </source>
</evidence>
<dbReference type="Pfam" id="PF07519">
    <property type="entry name" value="Tannase"/>
    <property type="match status" value="1"/>
</dbReference>
<comment type="similarity">
    <text evidence="1 10">Belongs to the tannase family.</text>
</comment>
<keyword evidence="3" id="KW-0624">Polysaccharide degradation</keyword>
<dbReference type="PANTHER" id="PTHR33938">
    <property type="entry name" value="FERULOYL ESTERASE B-RELATED"/>
    <property type="match status" value="1"/>
</dbReference>
<evidence type="ECO:0000256" key="5">
    <source>
        <dbReference type="ARBA" id="ARBA00022729"/>
    </source>
</evidence>
<dbReference type="EMBL" id="LATX01001811">
    <property type="protein sequence ID" value="KTB37834.1"/>
    <property type="molecule type" value="Genomic_DNA"/>
</dbReference>
<reference evidence="11 12" key="1">
    <citation type="submission" date="2015-12" db="EMBL/GenBank/DDBJ databases">
        <title>Draft genome sequence of Moniliophthora roreri, the causal agent of frosty pod rot of cacao.</title>
        <authorList>
            <person name="Aime M.C."/>
            <person name="Diaz-Valderrama J.R."/>
            <person name="Kijpornyongpan T."/>
            <person name="Phillips-Mora W."/>
        </authorList>
    </citation>
    <scope>NUCLEOTIDE SEQUENCE [LARGE SCALE GENOMIC DNA]</scope>
    <source>
        <strain evidence="11 12">MCA 2952</strain>
    </source>
</reference>
<evidence type="ECO:0000256" key="1">
    <source>
        <dbReference type="ARBA" id="ARBA00006249"/>
    </source>
</evidence>
<organism evidence="11 12">
    <name type="scientific">Moniliophthora roreri</name>
    <name type="common">Frosty pod rot fungus</name>
    <name type="synonym">Monilia roreri</name>
    <dbReference type="NCBI Taxonomy" id="221103"/>
    <lineage>
        <taxon>Eukaryota</taxon>
        <taxon>Fungi</taxon>
        <taxon>Dikarya</taxon>
        <taxon>Basidiomycota</taxon>
        <taxon>Agaricomycotina</taxon>
        <taxon>Agaricomycetes</taxon>
        <taxon>Agaricomycetidae</taxon>
        <taxon>Agaricales</taxon>
        <taxon>Marasmiineae</taxon>
        <taxon>Marasmiaceae</taxon>
        <taxon>Moniliophthora</taxon>
    </lineage>
</organism>